<dbReference type="Proteomes" id="UP000188947">
    <property type="component" value="Unassembled WGS sequence"/>
</dbReference>
<keyword evidence="6" id="KW-0547">Nucleotide-binding</keyword>
<evidence type="ECO:0000256" key="1">
    <source>
        <dbReference type="ARBA" id="ARBA00005051"/>
    </source>
</evidence>
<evidence type="ECO:0000259" key="13">
    <source>
        <dbReference type="Pfam" id="PF01288"/>
    </source>
</evidence>
<dbReference type="Pfam" id="PF01288">
    <property type="entry name" value="HPPK"/>
    <property type="match status" value="1"/>
</dbReference>
<dbReference type="RefSeq" id="WP_077564161.1">
    <property type="nucleotide sequence ID" value="NZ_CP016378.1"/>
</dbReference>
<evidence type="ECO:0000256" key="6">
    <source>
        <dbReference type="ARBA" id="ARBA00022741"/>
    </source>
</evidence>
<keyword evidence="9" id="KW-0289">Folate biosynthesis</keyword>
<evidence type="ECO:0000256" key="4">
    <source>
        <dbReference type="ARBA" id="ARBA00016218"/>
    </source>
</evidence>
<evidence type="ECO:0000256" key="11">
    <source>
        <dbReference type="ARBA" id="ARBA00029766"/>
    </source>
</evidence>
<dbReference type="EMBL" id="MPOG01000001">
    <property type="protein sequence ID" value="OOH97888.1"/>
    <property type="molecule type" value="Genomic_DNA"/>
</dbReference>
<dbReference type="STRING" id="238.BBD35_03035"/>
<keyword evidence="7 14" id="KW-0418">Kinase</keyword>
<dbReference type="GO" id="GO:0016301">
    <property type="term" value="F:kinase activity"/>
    <property type="evidence" value="ECO:0007669"/>
    <property type="project" value="UniProtKB-KW"/>
</dbReference>
<reference evidence="14 15" key="1">
    <citation type="submission" date="2016-11" db="EMBL/GenBank/DDBJ databases">
        <title>Genome sequence and comparative genomic analysis of clinical strain Elizabethkingia meningoseptica 61421 PRCM.</title>
        <authorList>
            <person name="Wang M."/>
            <person name="Hu S."/>
            <person name="Cao L."/>
            <person name="Jiang T."/>
            <person name="Zhou Y."/>
            <person name="Ming D."/>
        </authorList>
    </citation>
    <scope>NUCLEOTIDE SEQUENCE [LARGE SCALE GENOMIC DNA]</scope>
    <source>
        <strain evidence="14 15">61421 PRCM</strain>
    </source>
</reference>
<evidence type="ECO:0000256" key="7">
    <source>
        <dbReference type="ARBA" id="ARBA00022777"/>
    </source>
</evidence>
<evidence type="ECO:0000256" key="8">
    <source>
        <dbReference type="ARBA" id="ARBA00022840"/>
    </source>
</evidence>
<evidence type="ECO:0000256" key="5">
    <source>
        <dbReference type="ARBA" id="ARBA00022679"/>
    </source>
</evidence>
<comment type="pathway">
    <text evidence="1">Cofactor biosynthesis; tetrahydrofolate biosynthesis; 2-amino-4-hydroxy-6-hydroxymethyl-7,8-dihydropteridine diphosphate from 7,8-dihydroneopterin triphosphate: step 4/4.</text>
</comment>
<evidence type="ECO:0000313" key="15">
    <source>
        <dbReference type="Proteomes" id="UP000188947"/>
    </source>
</evidence>
<evidence type="ECO:0000313" key="14">
    <source>
        <dbReference type="EMBL" id="OOH97888.1"/>
    </source>
</evidence>
<dbReference type="Gene3D" id="3.30.70.560">
    <property type="entry name" value="7,8-Dihydro-6-hydroxymethylpterin-pyrophosphokinase HPPK"/>
    <property type="match status" value="1"/>
</dbReference>
<evidence type="ECO:0000256" key="3">
    <source>
        <dbReference type="ARBA" id="ARBA00013253"/>
    </source>
</evidence>
<evidence type="ECO:0000256" key="10">
    <source>
        <dbReference type="ARBA" id="ARBA00029409"/>
    </source>
</evidence>
<dbReference type="OrthoDB" id="9808041at2"/>
<organism evidence="14 15">
    <name type="scientific">Elizabethkingia meningoseptica</name>
    <name type="common">Chryseobacterium meningosepticum</name>
    <dbReference type="NCBI Taxonomy" id="238"/>
    <lineage>
        <taxon>Bacteria</taxon>
        <taxon>Pseudomonadati</taxon>
        <taxon>Bacteroidota</taxon>
        <taxon>Flavobacteriia</taxon>
        <taxon>Flavobacteriales</taxon>
        <taxon>Weeksellaceae</taxon>
        <taxon>Elizabethkingia</taxon>
    </lineage>
</organism>
<sequence length="145" mass="16483">MSSNNVILLLGSNINFPEKNIDQAMLLIESRLGSIVAKSSKLMNNPVEFDSPNIFCNIAVLINTKLSPVQLLKDIKNIEHEMGRKEDSFAKGGYEDRIIDIDIVTFGNIQFYSNKLTVPHYKHVYERDFSQQLLAELQQQINAVK</sequence>
<comment type="function">
    <text evidence="10">Catalyzes the transfer of pyrophosphate from adenosine triphosphate (ATP) to 6-hydroxymethyl-7,8-dihydropterin, an enzymatic step in folate biosynthesis pathway.</text>
</comment>
<accession>A0A1T3F4J0</accession>
<comment type="similarity">
    <text evidence="2">Belongs to the HPPK family.</text>
</comment>
<dbReference type="GO" id="GO:0046656">
    <property type="term" value="P:folic acid biosynthetic process"/>
    <property type="evidence" value="ECO:0007669"/>
    <property type="project" value="UniProtKB-KW"/>
</dbReference>
<dbReference type="CDD" id="cd00483">
    <property type="entry name" value="HPPK"/>
    <property type="match status" value="1"/>
</dbReference>
<dbReference type="EC" id="2.7.6.3" evidence="3"/>
<evidence type="ECO:0000256" key="2">
    <source>
        <dbReference type="ARBA" id="ARBA00005810"/>
    </source>
</evidence>
<keyword evidence="8" id="KW-0067">ATP-binding</keyword>
<dbReference type="PANTHER" id="PTHR43071">
    <property type="entry name" value="2-AMINO-4-HYDROXY-6-HYDROXYMETHYLDIHYDROPTERIDINE PYROPHOSPHOKINASE"/>
    <property type="match status" value="1"/>
</dbReference>
<comment type="caution">
    <text evidence="14">The sequence shown here is derived from an EMBL/GenBank/DDBJ whole genome shotgun (WGS) entry which is preliminary data.</text>
</comment>
<protein>
    <recommendedName>
        <fullName evidence="4">2-amino-4-hydroxy-6-hydroxymethyldihydropteridine pyrophosphokinase</fullName>
        <ecNumber evidence="3">2.7.6.3</ecNumber>
    </recommendedName>
    <alternativeName>
        <fullName evidence="11">6-hydroxymethyl-7,8-dihydropterin pyrophosphokinase</fullName>
    </alternativeName>
    <alternativeName>
        <fullName evidence="12">7,8-dihydro-6-hydroxymethylpterin-pyrophosphokinase</fullName>
    </alternativeName>
</protein>
<evidence type="ECO:0000256" key="9">
    <source>
        <dbReference type="ARBA" id="ARBA00022909"/>
    </source>
</evidence>
<keyword evidence="15" id="KW-1185">Reference proteome</keyword>
<dbReference type="eggNOG" id="COG0801">
    <property type="taxonomic scope" value="Bacteria"/>
</dbReference>
<gene>
    <name evidence="14" type="ORF">BMF97_01075</name>
</gene>
<keyword evidence="5" id="KW-0808">Transferase</keyword>
<dbReference type="AlphaFoldDB" id="A0A1T3F4J0"/>
<dbReference type="UniPathway" id="UPA00077">
    <property type="reaction ID" value="UER00155"/>
</dbReference>
<dbReference type="GO" id="GO:0005524">
    <property type="term" value="F:ATP binding"/>
    <property type="evidence" value="ECO:0007669"/>
    <property type="project" value="UniProtKB-KW"/>
</dbReference>
<proteinExistence type="inferred from homology"/>
<dbReference type="SUPFAM" id="SSF55083">
    <property type="entry name" value="6-hydroxymethyl-7,8-dihydropterin pyrophosphokinase, HPPK"/>
    <property type="match status" value="1"/>
</dbReference>
<dbReference type="GO" id="GO:0046654">
    <property type="term" value="P:tetrahydrofolate biosynthetic process"/>
    <property type="evidence" value="ECO:0007669"/>
    <property type="project" value="UniProtKB-UniPathway"/>
</dbReference>
<evidence type="ECO:0000256" key="12">
    <source>
        <dbReference type="ARBA" id="ARBA00033413"/>
    </source>
</evidence>
<feature type="domain" description="7,8-dihydro-6-hydroxymethylpterin-pyrophosphokinase" evidence="13">
    <location>
        <begin position="8"/>
        <end position="138"/>
    </location>
</feature>
<dbReference type="InterPro" id="IPR035907">
    <property type="entry name" value="Hppk_sf"/>
</dbReference>
<dbReference type="NCBIfam" id="TIGR01498">
    <property type="entry name" value="folK"/>
    <property type="match status" value="1"/>
</dbReference>
<dbReference type="GO" id="GO:0003848">
    <property type="term" value="F:2-amino-4-hydroxy-6-hydroxymethyldihydropteridine diphosphokinase activity"/>
    <property type="evidence" value="ECO:0007669"/>
    <property type="project" value="UniProtKB-EC"/>
</dbReference>
<dbReference type="InterPro" id="IPR000550">
    <property type="entry name" value="Hppk"/>
</dbReference>
<name>A0A1T3F4J0_ELIME</name>
<dbReference type="PANTHER" id="PTHR43071:SF1">
    <property type="entry name" value="2-AMINO-4-HYDROXY-6-HYDROXYMETHYLDIHYDROPTERIDINE PYROPHOSPHOKINASE"/>
    <property type="match status" value="1"/>
</dbReference>